<evidence type="ECO:0000259" key="2">
    <source>
        <dbReference type="SMART" id="SM00849"/>
    </source>
</evidence>
<dbReference type="SMART" id="SM00849">
    <property type="entry name" value="Lactamase_B"/>
    <property type="match status" value="1"/>
</dbReference>
<dbReference type="GO" id="GO:0016787">
    <property type="term" value="F:hydrolase activity"/>
    <property type="evidence" value="ECO:0007669"/>
    <property type="project" value="UniProtKB-KW"/>
</dbReference>
<dbReference type="PANTHER" id="PTHR42951">
    <property type="entry name" value="METALLO-BETA-LACTAMASE DOMAIN-CONTAINING"/>
    <property type="match status" value="1"/>
</dbReference>
<evidence type="ECO:0000313" key="3">
    <source>
        <dbReference type="EMBL" id="KAA1176138.1"/>
    </source>
</evidence>
<accession>A0A5B0VPC4</accession>
<dbReference type="CDD" id="cd07712">
    <property type="entry name" value="MBLAC2-like_MBL-fold"/>
    <property type="match status" value="1"/>
</dbReference>
<comment type="similarity">
    <text evidence="1">Belongs to the metallo-beta-lactamase superfamily. Class-B beta-lactamase family.</text>
</comment>
<dbReference type="InterPro" id="IPR036866">
    <property type="entry name" value="RibonucZ/Hydroxyglut_hydro"/>
</dbReference>
<gene>
    <name evidence="3" type="ORF">FWJ25_03120</name>
</gene>
<reference evidence="3 4" key="1">
    <citation type="submission" date="2019-08" db="EMBL/GenBank/DDBJ databases">
        <title>Marinobacter ZYF650 sp. nov., a marine bacterium isolated from seawater of the Mariana trench.</title>
        <authorList>
            <person name="Ahmad W."/>
        </authorList>
    </citation>
    <scope>NUCLEOTIDE SEQUENCE [LARGE SCALE GENOMIC DNA]</scope>
    <source>
        <strain evidence="3 4">ZYF650</strain>
    </source>
</reference>
<feature type="domain" description="Metallo-beta-lactamase" evidence="2">
    <location>
        <begin position="30"/>
        <end position="233"/>
    </location>
</feature>
<dbReference type="AlphaFoldDB" id="A0A5B0VPC4"/>
<dbReference type="RefSeq" id="WP_149598765.1">
    <property type="nucleotide sequence ID" value="NZ_VTUU01000001.1"/>
</dbReference>
<proteinExistence type="inferred from homology"/>
<keyword evidence="4" id="KW-1185">Reference proteome</keyword>
<dbReference type="SUPFAM" id="SSF56281">
    <property type="entry name" value="Metallo-hydrolase/oxidoreductase"/>
    <property type="match status" value="1"/>
</dbReference>
<dbReference type="PANTHER" id="PTHR42951:SF4">
    <property type="entry name" value="ACYL-COENZYME A THIOESTERASE MBLAC2"/>
    <property type="match status" value="1"/>
</dbReference>
<keyword evidence="3" id="KW-0378">Hydrolase</keyword>
<organism evidence="3 4">
    <name type="scientific">Marinobacter salinexigens</name>
    <dbReference type="NCBI Taxonomy" id="2919747"/>
    <lineage>
        <taxon>Bacteria</taxon>
        <taxon>Pseudomonadati</taxon>
        <taxon>Pseudomonadota</taxon>
        <taxon>Gammaproteobacteria</taxon>
        <taxon>Pseudomonadales</taxon>
        <taxon>Marinobacteraceae</taxon>
        <taxon>Marinobacter</taxon>
    </lineage>
</organism>
<dbReference type="InterPro" id="IPR001279">
    <property type="entry name" value="Metallo-B-lactamas"/>
</dbReference>
<protein>
    <submittedName>
        <fullName evidence="3">MBL fold metallo-hydrolase</fullName>
    </submittedName>
</protein>
<dbReference type="Pfam" id="PF00753">
    <property type="entry name" value="Lactamase_B"/>
    <property type="match status" value="1"/>
</dbReference>
<dbReference type="GO" id="GO:0017001">
    <property type="term" value="P:antibiotic catabolic process"/>
    <property type="evidence" value="ECO:0007669"/>
    <property type="project" value="UniProtKB-ARBA"/>
</dbReference>
<name>A0A5B0VPC4_9GAMM</name>
<comment type="caution">
    <text evidence="3">The sequence shown here is derived from an EMBL/GenBank/DDBJ whole genome shotgun (WGS) entry which is preliminary data.</text>
</comment>
<dbReference type="Proteomes" id="UP000323161">
    <property type="component" value="Unassembled WGS sequence"/>
</dbReference>
<dbReference type="EMBL" id="VTUU01000001">
    <property type="protein sequence ID" value="KAA1176138.1"/>
    <property type="molecule type" value="Genomic_DNA"/>
</dbReference>
<evidence type="ECO:0000313" key="4">
    <source>
        <dbReference type="Proteomes" id="UP000323161"/>
    </source>
</evidence>
<evidence type="ECO:0000256" key="1">
    <source>
        <dbReference type="ARBA" id="ARBA00005250"/>
    </source>
</evidence>
<dbReference type="Gene3D" id="3.60.15.10">
    <property type="entry name" value="Ribonuclease Z/Hydroxyacylglutathione hydrolase-like"/>
    <property type="match status" value="1"/>
</dbReference>
<sequence>MKIADRWFEKKRIDDRITLLWEPHVCPLARCNIWHVRGRDADILIDSGMGISNLKEAMAELLDKPLMAVATHTHFDHIGSLHEFDQRLVHPLEADNLRTPDDFPILCACHWPAGMREAFGGDNYDIPDLLIDAYPHAQFDPVTFRSAATEPTRLIDEGDVLDLGNSAFEVLHLPGHSPGSIGLWDKSSGTLFSGDAIYDGPLLDDIEGADKQAYTATMERLRRLPVSMVHGGHDPSFGKVRLHELIDQYLNK</sequence>
<dbReference type="InterPro" id="IPR050855">
    <property type="entry name" value="NDM-1-like"/>
</dbReference>